<accession>A0A199UEA4</accession>
<gene>
    <name evidence="14" type="ORF">ACMD2_18967</name>
</gene>
<keyword evidence="9" id="KW-1015">Disulfide bond</keyword>
<feature type="domain" description="Generative cell specific-1/HAP2" evidence="13">
    <location>
        <begin position="100"/>
        <end position="624"/>
    </location>
</feature>
<evidence type="ECO:0000259" key="13">
    <source>
        <dbReference type="Pfam" id="PF10699"/>
    </source>
</evidence>
<evidence type="ECO:0000256" key="2">
    <source>
        <dbReference type="ARBA" id="ARBA00010929"/>
    </source>
</evidence>
<evidence type="ECO:0000256" key="1">
    <source>
        <dbReference type="ARBA" id="ARBA00004251"/>
    </source>
</evidence>
<evidence type="ECO:0000256" key="5">
    <source>
        <dbReference type="ARBA" id="ARBA00022729"/>
    </source>
</evidence>
<evidence type="ECO:0000256" key="7">
    <source>
        <dbReference type="ARBA" id="ARBA00023121"/>
    </source>
</evidence>
<organism evidence="14 15">
    <name type="scientific">Ananas comosus</name>
    <name type="common">Pineapple</name>
    <name type="synonym">Ananas ananas</name>
    <dbReference type="NCBI Taxonomy" id="4615"/>
    <lineage>
        <taxon>Eukaryota</taxon>
        <taxon>Viridiplantae</taxon>
        <taxon>Streptophyta</taxon>
        <taxon>Embryophyta</taxon>
        <taxon>Tracheophyta</taxon>
        <taxon>Spermatophyta</taxon>
        <taxon>Magnoliopsida</taxon>
        <taxon>Liliopsida</taxon>
        <taxon>Poales</taxon>
        <taxon>Bromeliaceae</taxon>
        <taxon>Bromelioideae</taxon>
        <taxon>Ananas</taxon>
    </lineage>
</organism>
<feature type="non-terminal residue" evidence="14">
    <location>
        <position position="1"/>
    </location>
</feature>
<keyword evidence="7" id="KW-0446">Lipid-binding</keyword>
<feature type="transmembrane region" description="Helical" evidence="12">
    <location>
        <begin position="626"/>
        <end position="647"/>
    </location>
</feature>
<proteinExistence type="inferred from homology"/>
<comment type="subcellular location">
    <subcellularLocation>
        <location evidence="1">Cell membrane</location>
        <topology evidence="1">Single-pass type I membrane protein</topology>
    </subcellularLocation>
</comment>
<dbReference type="GO" id="GO:0005886">
    <property type="term" value="C:plasma membrane"/>
    <property type="evidence" value="ECO:0007669"/>
    <property type="project" value="UniProtKB-SubCell"/>
</dbReference>
<dbReference type="STRING" id="4615.A0A199UEA4"/>
<evidence type="ECO:0000256" key="10">
    <source>
        <dbReference type="ARBA" id="ARBA00023279"/>
    </source>
</evidence>
<evidence type="ECO:0000256" key="12">
    <source>
        <dbReference type="SAM" id="Phobius"/>
    </source>
</evidence>
<reference evidence="14 15" key="1">
    <citation type="journal article" date="2016" name="DNA Res.">
        <title>The draft genome of MD-2 pineapple using hybrid error correction of long reads.</title>
        <authorList>
            <person name="Redwan R.M."/>
            <person name="Saidin A."/>
            <person name="Kumar S.V."/>
        </authorList>
    </citation>
    <scope>NUCLEOTIDE SEQUENCE [LARGE SCALE GENOMIC DNA]</scope>
    <source>
        <strain evidence="15">cv. MD2</strain>
        <tissue evidence="14">Leaf</tissue>
    </source>
</reference>
<feature type="compositionally biased region" description="Basic residues" evidence="11">
    <location>
        <begin position="774"/>
        <end position="787"/>
    </location>
</feature>
<keyword evidence="6 12" id="KW-1133">Transmembrane helix</keyword>
<keyword evidence="8 12" id="KW-0472">Membrane</keyword>
<feature type="region of interest" description="Disordered" evidence="11">
    <location>
        <begin position="675"/>
        <end position="705"/>
    </location>
</feature>
<keyword evidence="10" id="KW-0278">Fertilization</keyword>
<feature type="region of interest" description="Disordered" evidence="11">
    <location>
        <begin position="17"/>
        <end position="48"/>
    </location>
</feature>
<feature type="compositionally biased region" description="Low complexity" evidence="11">
    <location>
        <begin position="17"/>
        <end position="29"/>
    </location>
</feature>
<dbReference type="PANTHER" id="PTHR31764:SF0">
    <property type="entry name" value="GENERATIVE CELL SPECIFIC-1_HAP2 DOMAIN-CONTAINING PROTEIN"/>
    <property type="match status" value="1"/>
</dbReference>
<evidence type="ECO:0000313" key="15">
    <source>
        <dbReference type="Proteomes" id="UP000092600"/>
    </source>
</evidence>
<dbReference type="Pfam" id="PF10699">
    <property type="entry name" value="HAP2-GCS1"/>
    <property type="match status" value="1"/>
</dbReference>
<evidence type="ECO:0000256" key="6">
    <source>
        <dbReference type="ARBA" id="ARBA00022989"/>
    </source>
</evidence>
<evidence type="ECO:0000256" key="4">
    <source>
        <dbReference type="ARBA" id="ARBA00022692"/>
    </source>
</evidence>
<evidence type="ECO:0000256" key="3">
    <source>
        <dbReference type="ARBA" id="ARBA00022475"/>
    </source>
</evidence>
<dbReference type="EMBL" id="LSRQ01008373">
    <property type="protein sequence ID" value="OAY63192.1"/>
    <property type="molecule type" value="Genomic_DNA"/>
</dbReference>
<keyword evidence="3" id="KW-1003">Cell membrane</keyword>
<evidence type="ECO:0000256" key="9">
    <source>
        <dbReference type="ARBA" id="ARBA00023157"/>
    </source>
</evidence>
<feature type="region of interest" description="Disordered" evidence="11">
    <location>
        <begin position="767"/>
        <end position="787"/>
    </location>
</feature>
<dbReference type="Proteomes" id="UP000092600">
    <property type="component" value="Unassembled WGS sequence"/>
</dbReference>
<keyword evidence="5" id="KW-0732">Signal</keyword>
<evidence type="ECO:0000256" key="11">
    <source>
        <dbReference type="SAM" id="MobiDB-lite"/>
    </source>
</evidence>
<keyword evidence="4 12" id="KW-0812">Transmembrane</keyword>
<dbReference type="PANTHER" id="PTHR31764">
    <property type="entry name" value="PROTEIN HAPLESS 2"/>
    <property type="match status" value="1"/>
</dbReference>
<dbReference type="InterPro" id="IPR040326">
    <property type="entry name" value="HAP2/GCS1"/>
</dbReference>
<protein>
    <submittedName>
        <fullName evidence="14">Protein HAPLESS 2</fullName>
    </submittedName>
</protein>
<evidence type="ECO:0000256" key="8">
    <source>
        <dbReference type="ARBA" id="ARBA00023136"/>
    </source>
</evidence>
<feature type="transmembrane region" description="Helical" evidence="12">
    <location>
        <begin position="60"/>
        <end position="80"/>
    </location>
</feature>
<comment type="similarity">
    <text evidence="2">Belongs to the HAP2/GCS1 family.</text>
</comment>
<feature type="region of interest" description="Disordered" evidence="11">
    <location>
        <begin position="733"/>
        <end position="752"/>
    </location>
</feature>
<name>A0A199UEA4_ANACO</name>
<evidence type="ECO:0000313" key="14">
    <source>
        <dbReference type="EMBL" id="OAY63192.1"/>
    </source>
</evidence>
<comment type="caution">
    <text evidence="14">The sequence shown here is derived from an EMBL/GenBank/DDBJ whole genome shotgun (WGS) entry which is preliminary data.</text>
</comment>
<dbReference type="InterPro" id="IPR018928">
    <property type="entry name" value="HAP2/GCS1_dom"/>
</dbReference>
<dbReference type="AlphaFoldDB" id="A0A199UEA4"/>
<sequence>EGIGTRAARYNDGYLLPRSRSLLPSTNPSNTPPPLPPSSTHYCALPSPAPQNASSRPLSFFLLLLLLLLVLSPLPSPLAVEILAKSRLETCAKVSGSDDLTCGRKIVVDMAVPSGSSGGEASIVAELVEVEENDTQKMQTIRSPPVITINKSAAYALYELMYIRDVSYKPEEFYVKTHKCEPDASAKVVEICERLRDQNGHIIEHTQPICCPCGPQRRVPSSCGNFFDKLVKGKANTAHCLRFPGDWFHVFGIGRRSLGFSVKIQVKKGSSLSEVVVGPENRTVLSSDNFLRVNLIGDFVGYTSIPSFEDFYLVTPRSLLEFIKMKGTAGQPQELGRNFSKWMLLERVRFTLDGLECNKIGVGYEAYRGQPNFCSSPLWSCLHNQLWHFWEADQNRISRNQPPQYVVEGRFERINQHPSAGSHSFSVGITEVLNTNLLIELSADDIEYVYQRSPGKIISINIPTFEALTQFGTATIMTKNIGKLEASYSLTFDCMRGVSYVEEQFFIMKPDEVVSRSFYLYPTTDQAAKYRCAAILKASDFTEVDRAECQFTTTATILDNGSQIVPADEPKKNGIHAFFEAIKGMWNTMWDGVIDFFTGKACRYVSSKCASFFDFSCHMHYVCMSWILMFGLLLAILPTVIVLLWLLHQKGFFDPLYDWLEDRFGTKYRHDRKYSKRKRALKHSHHHGDGHRKHHKGTSHTLKRGKNTHHVLHKHDHFEPDRHHRHENALRVHKEGHKHRHSTASSRMQQRERLSRHGTFLREIEVMEHETSKQHNKKKIGHKHSHD</sequence>
<dbReference type="GO" id="GO:0008289">
    <property type="term" value="F:lipid binding"/>
    <property type="evidence" value="ECO:0007669"/>
    <property type="project" value="UniProtKB-KW"/>
</dbReference>